<dbReference type="Proteomes" id="UP000476055">
    <property type="component" value="Unassembled WGS sequence"/>
</dbReference>
<name>A0A6L5YJR8_9FIRM</name>
<reference evidence="1 2" key="1">
    <citation type="submission" date="2019-08" db="EMBL/GenBank/DDBJ databases">
        <title>In-depth cultivation of the pig gut microbiome towards novel bacterial diversity and tailored functional studies.</title>
        <authorList>
            <person name="Wylensek D."/>
            <person name="Hitch T.C.A."/>
            <person name="Clavel T."/>
        </authorList>
    </citation>
    <scope>NUCLEOTIDE SEQUENCE [LARGE SCALE GENOMIC DNA]</scope>
    <source>
        <strain evidence="1 2">WCA3-601-WT-6H</strain>
    </source>
</reference>
<accession>A0A6L5YJR8</accession>
<keyword evidence="2" id="KW-1185">Reference proteome</keyword>
<sequence length="131" mass="15235">MERKYTQGLIIDGITYNIPLISIKRTLDFLENFAERTEDGDTHIETIGLYKNYRISIGTIEDPELYDALIEHITDCENRFHHVTLPDASKQFDFCGYFSSIQDEVEMVLETGAQYKGLSWRMTSKKPYKTP</sequence>
<dbReference type="AlphaFoldDB" id="A0A6L5YJR8"/>
<evidence type="ECO:0000313" key="2">
    <source>
        <dbReference type="Proteomes" id="UP000476055"/>
    </source>
</evidence>
<comment type="caution">
    <text evidence="1">The sequence shown here is derived from an EMBL/GenBank/DDBJ whole genome shotgun (WGS) entry which is preliminary data.</text>
</comment>
<gene>
    <name evidence="1" type="ORF">FYJ59_06430</name>
</gene>
<organism evidence="1 2">
    <name type="scientific">Waltera intestinalis</name>
    <dbReference type="NCBI Taxonomy" id="2606635"/>
    <lineage>
        <taxon>Bacteria</taxon>
        <taxon>Bacillati</taxon>
        <taxon>Bacillota</taxon>
        <taxon>Clostridia</taxon>
        <taxon>Lachnospirales</taxon>
        <taxon>Lachnospiraceae</taxon>
        <taxon>Waltera</taxon>
    </lineage>
</organism>
<dbReference type="EMBL" id="VUMU01000006">
    <property type="protein sequence ID" value="MST57882.1"/>
    <property type="molecule type" value="Genomic_DNA"/>
</dbReference>
<protein>
    <submittedName>
        <fullName evidence="1">Uncharacterized protein</fullName>
    </submittedName>
</protein>
<dbReference type="RefSeq" id="WP_154496011.1">
    <property type="nucleotide sequence ID" value="NZ_VUMU01000006.1"/>
</dbReference>
<proteinExistence type="predicted"/>
<evidence type="ECO:0000313" key="1">
    <source>
        <dbReference type="EMBL" id="MST57882.1"/>
    </source>
</evidence>